<evidence type="ECO:0000259" key="9">
    <source>
        <dbReference type="Pfam" id="PF08669"/>
    </source>
</evidence>
<dbReference type="InterPro" id="IPR006222">
    <property type="entry name" value="GCVT_N"/>
</dbReference>
<keyword evidence="10" id="KW-0489">Methyltransferase</keyword>
<dbReference type="Gene3D" id="4.10.1250.10">
    <property type="entry name" value="Aminomethyltransferase fragment"/>
    <property type="match status" value="1"/>
</dbReference>
<evidence type="ECO:0000259" key="8">
    <source>
        <dbReference type="Pfam" id="PF01571"/>
    </source>
</evidence>
<feature type="binding site" evidence="7">
    <location>
        <position position="215"/>
    </location>
    <ligand>
        <name>substrate</name>
    </ligand>
</feature>
<dbReference type="GO" id="GO:0032259">
    <property type="term" value="P:methylation"/>
    <property type="evidence" value="ECO:0007669"/>
    <property type="project" value="UniProtKB-KW"/>
</dbReference>
<dbReference type="GO" id="GO:0005960">
    <property type="term" value="C:glycine cleavage complex"/>
    <property type="evidence" value="ECO:0007669"/>
    <property type="project" value="InterPro"/>
</dbReference>
<dbReference type="GO" id="GO:0008483">
    <property type="term" value="F:transaminase activity"/>
    <property type="evidence" value="ECO:0007669"/>
    <property type="project" value="UniProtKB-KW"/>
</dbReference>
<evidence type="ECO:0000256" key="5">
    <source>
        <dbReference type="ARBA" id="ARBA00031395"/>
    </source>
</evidence>
<comment type="caution">
    <text evidence="10">The sequence shown here is derived from an EMBL/GenBank/DDBJ whole genome shotgun (WGS) entry which is preliminary data.</text>
</comment>
<keyword evidence="3" id="KW-0032">Aminotransferase</keyword>
<dbReference type="Gene3D" id="3.30.1360.120">
    <property type="entry name" value="Probable tRNA modification gtpase trme, domain 1"/>
    <property type="match status" value="1"/>
</dbReference>
<feature type="domain" description="GCVT N-terminal" evidence="8">
    <location>
        <begin position="26"/>
        <end position="276"/>
    </location>
</feature>
<dbReference type="Gene3D" id="2.40.30.110">
    <property type="entry name" value="Aminomethyltransferase beta-barrel domains"/>
    <property type="match status" value="1"/>
</dbReference>
<dbReference type="Pfam" id="PF08669">
    <property type="entry name" value="GCV_T_C"/>
    <property type="match status" value="1"/>
</dbReference>
<dbReference type="EMBL" id="JACHOP010000002">
    <property type="protein sequence ID" value="MBB5755804.1"/>
    <property type="molecule type" value="Genomic_DNA"/>
</dbReference>
<dbReference type="Gene3D" id="3.30.70.1400">
    <property type="entry name" value="Aminomethyltransferase beta-barrel domains"/>
    <property type="match status" value="1"/>
</dbReference>
<dbReference type="InterPro" id="IPR028896">
    <property type="entry name" value="GcvT/YgfZ/DmdA"/>
</dbReference>
<dbReference type="NCBIfam" id="NF001567">
    <property type="entry name" value="PRK00389.1"/>
    <property type="match status" value="1"/>
</dbReference>
<evidence type="ECO:0000256" key="3">
    <source>
        <dbReference type="ARBA" id="ARBA00022576"/>
    </source>
</evidence>
<dbReference type="RefSeq" id="WP_183564371.1">
    <property type="nucleotide sequence ID" value="NZ_JACHOP010000002.1"/>
</dbReference>
<evidence type="ECO:0000256" key="7">
    <source>
        <dbReference type="PIRSR" id="PIRSR006487-1"/>
    </source>
</evidence>
<keyword evidence="4 10" id="KW-0808">Transferase</keyword>
<dbReference type="PIRSF" id="PIRSF006487">
    <property type="entry name" value="GcvT"/>
    <property type="match status" value="1"/>
</dbReference>
<dbReference type="InterPro" id="IPR027266">
    <property type="entry name" value="TrmE/GcvT-like"/>
</dbReference>
<dbReference type="GO" id="GO:0006546">
    <property type="term" value="P:glycine catabolic process"/>
    <property type="evidence" value="ECO:0007669"/>
    <property type="project" value="InterPro"/>
</dbReference>
<dbReference type="NCBIfam" id="TIGR00528">
    <property type="entry name" value="gcvT"/>
    <property type="match status" value="1"/>
</dbReference>
<dbReference type="SUPFAM" id="SSF101790">
    <property type="entry name" value="Aminomethyltransferase beta-barrel domain"/>
    <property type="match status" value="1"/>
</dbReference>
<dbReference type="PANTHER" id="PTHR43757">
    <property type="entry name" value="AMINOMETHYLTRANSFERASE"/>
    <property type="match status" value="1"/>
</dbReference>
<evidence type="ECO:0000256" key="6">
    <source>
        <dbReference type="ARBA" id="ARBA00047665"/>
    </source>
</evidence>
<dbReference type="InterPro" id="IPR013977">
    <property type="entry name" value="GcvT_C"/>
</dbReference>
<dbReference type="AlphaFoldDB" id="A0A840ZF07"/>
<accession>A0A840ZF07</accession>
<keyword evidence="11" id="KW-1185">Reference proteome</keyword>
<dbReference type="GO" id="GO:0008168">
    <property type="term" value="F:methyltransferase activity"/>
    <property type="evidence" value="ECO:0007669"/>
    <property type="project" value="UniProtKB-KW"/>
</dbReference>
<dbReference type="NCBIfam" id="NF010093">
    <property type="entry name" value="PRK13579.1"/>
    <property type="match status" value="1"/>
</dbReference>
<gene>
    <name evidence="10" type="ORF">HNR00_000500</name>
</gene>
<sequence length="392" mass="40252">MNSPAAGASPAVATAPDDAPLARTPLHALHLRHGAKMVPFAGYAMPVQYPAGLLKEHLHTRAAAGLFDVSHMGQIVLTPRSGDADEAARALEALVPIDIAGLGEGRQRYGLLTDASGGILDDVMVARLADRLVVVVNAANKAADLAHLQEHLPESVAVELVPGGLIALQGPRAATVLGRFADVESMRFMDVREIAILGAPCLVSRSGYTGEDGFEIAVPEARAEEIAEALLADEVVLPVGLGARDSLRLEAGLPLHGADIDPGTSPVEAGLAWAISPARRAGGARAGGFLGAERILAEMAEGPARRRVGLRPEGRAPVRAGAPLFADEVSGEPIGHVTSGGFGPSVGAPVAMGFVPVALASPGTRVFAELRGARLPLSVSTLPFVPAGFKRG</sequence>
<dbReference type="InterPro" id="IPR006223">
    <property type="entry name" value="GcvT"/>
</dbReference>
<evidence type="ECO:0000256" key="1">
    <source>
        <dbReference type="ARBA" id="ARBA00008609"/>
    </source>
</evidence>
<name>A0A840ZF07_9HYPH</name>
<dbReference type="SUPFAM" id="SSF103025">
    <property type="entry name" value="Folate-binding domain"/>
    <property type="match status" value="1"/>
</dbReference>
<evidence type="ECO:0000313" key="10">
    <source>
        <dbReference type="EMBL" id="MBB5755804.1"/>
    </source>
</evidence>
<evidence type="ECO:0000256" key="2">
    <source>
        <dbReference type="ARBA" id="ARBA00012616"/>
    </source>
</evidence>
<evidence type="ECO:0000256" key="4">
    <source>
        <dbReference type="ARBA" id="ARBA00022679"/>
    </source>
</evidence>
<proteinExistence type="inferred from homology"/>
<protein>
    <recommendedName>
        <fullName evidence="2">aminomethyltransferase</fullName>
        <ecNumber evidence="2">2.1.2.10</ecNumber>
    </recommendedName>
    <alternativeName>
        <fullName evidence="5">Glycine cleavage system T protein</fullName>
    </alternativeName>
</protein>
<feature type="domain" description="Aminomethyltransferase C-terminal" evidence="9">
    <location>
        <begin position="305"/>
        <end position="385"/>
    </location>
</feature>
<dbReference type="PANTHER" id="PTHR43757:SF2">
    <property type="entry name" value="AMINOMETHYLTRANSFERASE, MITOCHONDRIAL"/>
    <property type="match status" value="1"/>
</dbReference>
<dbReference type="InterPro" id="IPR029043">
    <property type="entry name" value="GcvT/YgfZ_C"/>
</dbReference>
<comment type="similarity">
    <text evidence="1">Belongs to the GcvT family.</text>
</comment>
<comment type="catalytic activity">
    <reaction evidence="6">
        <text>N(6)-[(R)-S(8)-aminomethyldihydrolipoyl]-L-lysyl-[protein] + (6S)-5,6,7,8-tetrahydrofolate = N(6)-[(R)-dihydrolipoyl]-L-lysyl-[protein] + (6R)-5,10-methylene-5,6,7,8-tetrahydrofolate + NH4(+)</text>
        <dbReference type="Rhea" id="RHEA:16945"/>
        <dbReference type="Rhea" id="RHEA-COMP:10475"/>
        <dbReference type="Rhea" id="RHEA-COMP:10492"/>
        <dbReference type="ChEBI" id="CHEBI:15636"/>
        <dbReference type="ChEBI" id="CHEBI:28938"/>
        <dbReference type="ChEBI" id="CHEBI:57453"/>
        <dbReference type="ChEBI" id="CHEBI:83100"/>
        <dbReference type="ChEBI" id="CHEBI:83143"/>
        <dbReference type="EC" id="2.1.2.10"/>
    </reaction>
</comment>
<reference evidence="10 11" key="1">
    <citation type="submission" date="2020-08" db="EMBL/GenBank/DDBJ databases">
        <title>Genomic Encyclopedia of Type Strains, Phase IV (KMG-IV): sequencing the most valuable type-strain genomes for metagenomic binning, comparative biology and taxonomic classification.</title>
        <authorList>
            <person name="Goeker M."/>
        </authorList>
    </citation>
    <scope>NUCLEOTIDE SEQUENCE [LARGE SCALE GENOMIC DNA]</scope>
    <source>
        <strain evidence="10 11">DSM 2163</strain>
    </source>
</reference>
<dbReference type="Pfam" id="PF01571">
    <property type="entry name" value="GCV_T"/>
    <property type="match status" value="1"/>
</dbReference>
<organism evidence="10 11">
    <name type="scientific">Methylorubrum rhodinum</name>
    <dbReference type="NCBI Taxonomy" id="29428"/>
    <lineage>
        <taxon>Bacteria</taxon>
        <taxon>Pseudomonadati</taxon>
        <taxon>Pseudomonadota</taxon>
        <taxon>Alphaproteobacteria</taxon>
        <taxon>Hyphomicrobiales</taxon>
        <taxon>Methylobacteriaceae</taxon>
        <taxon>Methylorubrum</taxon>
    </lineage>
</organism>
<dbReference type="GO" id="GO:0004047">
    <property type="term" value="F:aminomethyltransferase activity"/>
    <property type="evidence" value="ECO:0007669"/>
    <property type="project" value="UniProtKB-EC"/>
</dbReference>
<evidence type="ECO:0000313" key="11">
    <source>
        <dbReference type="Proteomes" id="UP000583454"/>
    </source>
</evidence>
<dbReference type="EC" id="2.1.2.10" evidence="2"/>
<dbReference type="Proteomes" id="UP000583454">
    <property type="component" value="Unassembled WGS sequence"/>
</dbReference>